<dbReference type="OrthoDB" id="9770435at2"/>
<keyword evidence="4" id="KW-1185">Reference proteome</keyword>
<dbReference type="PANTHER" id="PTHR14939:SF5">
    <property type="entry name" value="F-BOX ONLY PROTEIN 22"/>
    <property type="match status" value="1"/>
</dbReference>
<sequence>MTHPGFRDAIATGRDWAEAAGACAAALGPCGGPGRLGFLYVTERLAPDLGGILSLLREATGVETWVGGAGTGICGRRREVHGETPAVSAMVADLPPDSYRLLGSLVRGGDMPEPDVLDWVGPVSPVLGIVHGDADNSQLGWIVEDLTDITEGYLVGGLTGGGGPGAAVPTQLAGLPTRGGLSGVLISGHVPVAVAGTQGCVPVGDYHTVTETSRAAIARLDGRRPLDILCEETGAHSREDLRALAGVVHVGLPVGASDVGAFTVRPLMAVDPRTGWIAAGARLEPGDRLCFVRRTQEAAETDMRAMLKRLRARLDGRPPRGGIYVSCHGRGPELFGGRDREMTLIAEELGDFPLTGFFGGGEIRHNQLYTHSGVLTVFR</sequence>
<gene>
    <name evidence="3" type="ORF">C882_4309</name>
</gene>
<dbReference type="Proteomes" id="UP000009881">
    <property type="component" value="Unassembled WGS sequence"/>
</dbReference>
<reference evidence="3 4" key="1">
    <citation type="journal article" date="2013" name="Genome Announc.">
        <title>Draft Genome Sequence of an Alphaproteobacterium, Caenispirillum salinarum AK4(T), Isolated from a Solar Saltern.</title>
        <authorList>
            <person name="Khatri I."/>
            <person name="Singh A."/>
            <person name="Korpole S."/>
            <person name="Pinnaka A.K."/>
            <person name="Subramanian S."/>
        </authorList>
    </citation>
    <scope>NUCLEOTIDE SEQUENCE [LARGE SCALE GENOMIC DNA]</scope>
    <source>
        <strain evidence="3 4">AK4</strain>
    </source>
</reference>
<evidence type="ECO:0000313" key="4">
    <source>
        <dbReference type="Proteomes" id="UP000009881"/>
    </source>
</evidence>
<feature type="domain" description="FIST C-domain" evidence="2">
    <location>
        <begin position="225"/>
        <end position="366"/>
    </location>
</feature>
<evidence type="ECO:0008006" key="5">
    <source>
        <dbReference type="Google" id="ProtNLM"/>
    </source>
</evidence>
<dbReference type="InterPro" id="IPR013702">
    <property type="entry name" value="FIST_domain_N"/>
</dbReference>
<dbReference type="STRING" id="1238182.C882_4309"/>
<dbReference type="SMART" id="SM01204">
    <property type="entry name" value="FIST_C"/>
    <property type="match status" value="1"/>
</dbReference>
<name>K9GWG6_9PROT</name>
<accession>K9GWG6</accession>
<comment type="caution">
    <text evidence="3">The sequence shown here is derived from an EMBL/GenBank/DDBJ whole genome shotgun (WGS) entry which is preliminary data.</text>
</comment>
<dbReference type="SMART" id="SM00897">
    <property type="entry name" value="FIST"/>
    <property type="match status" value="1"/>
</dbReference>
<evidence type="ECO:0000259" key="1">
    <source>
        <dbReference type="SMART" id="SM00897"/>
    </source>
</evidence>
<dbReference type="PANTHER" id="PTHR14939">
    <property type="entry name" value="F-BOX ONLY PROTEIN 22"/>
    <property type="match status" value="1"/>
</dbReference>
<dbReference type="EMBL" id="ANHY01000008">
    <property type="protein sequence ID" value="EKV30350.1"/>
    <property type="molecule type" value="Genomic_DNA"/>
</dbReference>
<feature type="domain" description="FIST" evidence="1">
    <location>
        <begin position="34"/>
        <end position="224"/>
    </location>
</feature>
<dbReference type="InterPro" id="IPR019494">
    <property type="entry name" value="FIST_C"/>
</dbReference>
<dbReference type="eggNOG" id="COG4398">
    <property type="taxonomic scope" value="Bacteria"/>
</dbReference>
<organism evidence="3 4">
    <name type="scientific">Caenispirillum salinarum AK4</name>
    <dbReference type="NCBI Taxonomy" id="1238182"/>
    <lineage>
        <taxon>Bacteria</taxon>
        <taxon>Pseudomonadati</taxon>
        <taxon>Pseudomonadota</taxon>
        <taxon>Alphaproteobacteria</taxon>
        <taxon>Rhodospirillales</taxon>
        <taxon>Novispirillaceae</taxon>
        <taxon>Caenispirillum</taxon>
    </lineage>
</organism>
<dbReference type="Pfam" id="PF08495">
    <property type="entry name" value="FIST"/>
    <property type="match status" value="1"/>
</dbReference>
<dbReference type="RefSeq" id="WP_009540417.1">
    <property type="nucleotide sequence ID" value="NZ_ANHY01000008.1"/>
</dbReference>
<dbReference type="Pfam" id="PF10442">
    <property type="entry name" value="FIST_C"/>
    <property type="match status" value="1"/>
</dbReference>
<evidence type="ECO:0000259" key="2">
    <source>
        <dbReference type="SMART" id="SM01204"/>
    </source>
</evidence>
<protein>
    <recommendedName>
        <fullName evidence="5">Histidine kinase</fullName>
    </recommendedName>
</protein>
<evidence type="ECO:0000313" key="3">
    <source>
        <dbReference type="EMBL" id="EKV30350.1"/>
    </source>
</evidence>
<dbReference type="AlphaFoldDB" id="K9GWG6"/>
<proteinExistence type="predicted"/>